<name>A0A9N7TNL5_PLEPL</name>
<dbReference type="AlphaFoldDB" id="A0A9N7TNL5"/>
<evidence type="ECO:0000313" key="3">
    <source>
        <dbReference type="Proteomes" id="UP001153269"/>
    </source>
</evidence>
<protein>
    <submittedName>
        <fullName evidence="2">Uncharacterized protein</fullName>
    </submittedName>
</protein>
<evidence type="ECO:0000256" key="1">
    <source>
        <dbReference type="SAM" id="MobiDB-lite"/>
    </source>
</evidence>
<comment type="caution">
    <text evidence="2">The sequence shown here is derived from an EMBL/GenBank/DDBJ whole genome shotgun (WGS) entry which is preliminary data.</text>
</comment>
<feature type="compositionally biased region" description="Basic and acidic residues" evidence="1">
    <location>
        <begin position="82"/>
        <end position="100"/>
    </location>
</feature>
<keyword evidence="3" id="KW-1185">Reference proteome</keyword>
<organism evidence="2 3">
    <name type="scientific">Pleuronectes platessa</name>
    <name type="common">European plaice</name>
    <dbReference type="NCBI Taxonomy" id="8262"/>
    <lineage>
        <taxon>Eukaryota</taxon>
        <taxon>Metazoa</taxon>
        <taxon>Chordata</taxon>
        <taxon>Craniata</taxon>
        <taxon>Vertebrata</taxon>
        <taxon>Euteleostomi</taxon>
        <taxon>Actinopterygii</taxon>
        <taxon>Neopterygii</taxon>
        <taxon>Teleostei</taxon>
        <taxon>Neoteleostei</taxon>
        <taxon>Acanthomorphata</taxon>
        <taxon>Carangaria</taxon>
        <taxon>Pleuronectiformes</taxon>
        <taxon>Pleuronectoidei</taxon>
        <taxon>Pleuronectidae</taxon>
        <taxon>Pleuronectes</taxon>
    </lineage>
</organism>
<sequence>FRHEPEVFPQCYAVLKVIREEGPDDASMQWPPLDPRTRLPSSHGAALPPPGDDYPLAVSREEKPPTSDAVSVYRMRTLHVRAHPEHHGGAERRANGEDCSPRCGHVPRRAFRPFSK</sequence>
<reference evidence="2" key="1">
    <citation type="submission" date="2020-03" db="EMBL/GenBank/DDBJ databases">
        <authorList>
            <person name="Weist P."/>
        </authorList>
    </citation>
    <scope>NUCLEOTIDE SEQUENCE</scope>
</reference>
<dbReference type="Proteomes" id="UP001153269">
    <property type="component" value="Unassembled WGS sequence"/>
</dbReference>
<proteinExistence type="predicted"/>
<feature type="region of interest" description="Disordered" evidence="1">
    <location>
        <begin position="81"/>
        <end position="116"/>
    </location>
</feature>
<feature type="non-terminal residue" evidence="2">
    <location>
        <position position="1"/>
    </location>
</feature>
<accession>A0A9N7TNL5</accession>
<dbReference type="EMBL" id="CADEAL010000199">
    <property type="protein sequence ID" value="CAB1416256.1"/>
    <property type="molecule type" value="Genomic_DNA"/>
</dbReference>
<feature type="region of interest" description="Disordered" evidence="1">
    <location>
        <begin position="23"/>
        <end position="69"/>
    </location>
</feature>
<feature type="compositionally biased region" description="Basic residues" evidence="1">
    <location>
        <begin position="105"/>
        <end position="116"/>
    </location>
</feature>
<gene>
    <name evidence="2" type="ORF">PLEPLA_LOCUS4047</name>
</gene>
<evidence type="ECO:0000313" key="2">
    <source>
        <dbReference type="EMBL" id="CAB1416256.1"/>
    </source>
</evidence>